<organism evidence="3 4">
    <name type="scientific">Marssonina brunnea f. sp. multigermtubi (strain MB_m1)</name>
    <name type="common">Marssonina leaf spot fungus</name>
    <dbReference type="NCBI Taxonomy" id="1072389"/>
    <lineage>
        <taxon>Eukaryota</taxon>
        <taxon>Fungi</taxon>
        <taxon>Dikarya</taxon>
        <taxon>Ascomycota</taxon>
        <taxon>Pezizomycotina</taxon>
        <taxon>Leotiomycetes</taxon>
        <taxon>Helotiales</taxon>
        <taxon>Drepanopezizaceae</taxon>
        <taxon>Drepanopeziza</taxon>
    </lineage>
</organism>
<dbReference type="InParanoid" id="K1XZH8"/>
<dbReference type="InterPro" id="IPR002018">
    <property type="entry name" value="CarbesteraseB"/>
</dbReference>
<keyword evidence="4" id="KW-1185">Reference proteome</keyword>
<accession>K1XZH8</accession>
<dbReference type="EMBL" id="JH921434">
    <property type="protein sequence ID" value="EKD18214.1"/>
    <property type="molecule type" value="Genomic_DNA"/>
</dbReference>
<dbReference type="AlphaFoldDB" id="K1XZH8"/>
<dbReference type="OrthoDB" id="408631at2759"/>
<dbReference type="PROSITE" id="PS00941">
    <property type="entry name" value="CARBOXYLESTERASE_B_2"/>
    <property type="match status" value="1"/>
</dbReference>
<name>K1XZH8_MARBU</name>
<dbReference type="SUPFAM" id="SSF53474">
    <property type="entry name" value="alpha/beta-Hydrolases"/>
    <property type="match status" value="1"/>
</dbReference>
<feature type="chain" id="PRO_5003855433" evidence="1">
    <location>
        <begin position="21"/>
        <end position="530"/>
    </location>
</feature>
<evidence type="ECO:0000259" key="2">
    <source>
        <dbReference type="Pfam" id="PF00135"/>
    </source>
</evidence>
<dbReference type="Proteomes" id="UP000006753">
    <property type="component" value="Unassembled WGS sequence"/>
</dbReference>
<protein>
    <submittedName>
        <fullName evidence="3">Cholinesterase</fullName>
    </submittedName>
</protein>
<dbReference type="ESTHER" id="marbu-k1xzh8">
    <property type="family name" value="Fungal_carboxylesterase_lipase"/>
</dbReference>
<dbReference type="InterPro" id="IPR029058">
    <property type="entry name" value="AB_hydrolase_fold"/>
</dbReference>
<dbReference type="HOGENOM" id="CLU_006586_10_6_1"/>
<feature type="signal peptide" evidence="1">
    <location>
        <begin position="1"/>
        <end position="20"/>
    </location>
</feature>
<reference evidence="3 4" key="1">
    <citation type="journal article" date="2012" name="BMC Genomics">
        <title>Sequencing the genome of Marssonina brunnea reveals fungus-poplar co-evolution.</title>
        <authorList>
            <person name="Zhu S."/>
            <person name="Cao Y.-Z."/>
            <person name="Jiang C."/>
            <person name="Tan B.-Y."/>
            <person name="Wang Z."/>
            <person name="Feng S."/>
            <person name="Zhang L."/>
            <person name="Su X.-H."/>
            <person name="Brejova B."/>
            <person name="Vinar T."/>
            <person name="Xu M."/>
            <person name="Wang M.-X."/>
            <person name="Zhang S.-G."/>
            <person name="Huang M.-R."/>
            <person name="Wu R."/>
            <person name="Zhou Y."/>
        </authorList>
    </citation>
    <scope>NUCLEOTIDE SEQUENCE [LARGE SCALE GENOMIC DNA]</scope>
    <source>
        <strain evidence="3 4">MB_m1</strain>
    </source>
</reference>
<keyword evidence="1" id="KW-0732">Signal</keyword>
<sequence>MFALYSLLVPALRLVSLVSCTSYIGVKDPHFGTDVFTGIPFAKHQTRLQPPVPLSGDQGVVIATSPVSKRCLEVGPGASPALGSEDCLTLDIVRPSNPPGRDTSGFDSVTITTTVSNIHKTNLLPVYVFIHGGEFIKGDKSEYDGRNLVKTSVTLGHPIIYVAMNYRLGFLGFPAGKEAQSHNSTNLGLLDQRQALVWLQQNVRYFGGDPKKVTIGGQGSGADSAAYHLLAYGAKYGGLFRGAILQSGSATGSSPIPSPKYTDYHCDVATADSWTCLQNAPIDALVKAYSKIFSDTRLGSLAPVFSPVIDGKFFTDFPSVLTEQGKFARLPLLLGTTKDEFSNSVPVDRGFGSDAAILGYLNSRFPYVSDSTLRWLLTYYPVFNFKNTGPPLSGSQWTRAIAMVNDLLSFCPTTEQGIQVSRVADVYKYRWDSVLQSAPVRQWEGVPRGSDLHFVFPLGGDMAKQTPADLALISAFQRGLISFVNSLDPRSIRAADADFDIIWSKINADIDFVNHTVCSFVKAKNAEFMR</sequence>
<dbReference type="InterPro" id="IPR019819">
    <property type="entry name" value="Carboxylesterase_B_CS"/>
</dbReference>
<dbReference type="STRING" id="1072389.K1XZH8"/>
<proteinExistence type="predicted"/>
<dbReference type="KEGG" id="mbe:MBM_03986"/>
<evidence type="ECO:0000313" key="4">
    <source>
        <dbReference type="Proteomes" id="UP000006753"/>
    </source>
</evidence>
<dbReference type="InterPro" id="IPR050309">
    <property type="entry name" value="Type-B_Carboxylest/Lipase"/>
</dbReference>
<evidence type="ECO:0000256" key="1">
    <source>
        <dbReference type="SAM" id="SignalP"/>
    </source>
</evidence>
<dbReference type="OMA" id="YAASINQ"/>
<dbReference type="Pfam" id="PF00135">
    <property type="entry name" value="COesterase"/>
    <property type="match status" value="1"/>
</dbReference>
<gene>
    <name evidence="3" type="ORF">MBM_03986</name>
</gene>
<dbReference type="PANTHER" id="PTHR11559">
    <property type="entry name" value="CARBOXYLESTERASE"/>
    <property type="match status" value="1"/>
</dbReference>
<feature type="domain" description="Carboxylesterase type B" evidence="2">
    <location>
        <begin position="32"/>
        <end position="508"/>
    </location>
</feature>
<dbReference type="Gene3D" id="3.40.50.1820">
    <property type="entry name" value="alpha/beta hydrolase"/>
    <property type="match status" value="1"/>
</dbReference>
<dbReference type="eggNOG" id="KOG4389">
    <property type="taxonomic scope" value="Eukaryota"/>
</dbReference>
<evidence type="ECO:0000313" key="3">
    <source>
        <dbReference type="EMBL" id="EKD18214.1"/>
    </source>
</evidence>